<reference evidence="1" key="1">
    <citation type="submission" date="2010-07" db="EMBL/GenBank/DDBJ databases">
        <authorList>
            <person name="Muzny D."/>
            <person name="Qin X."/>
            <person name="Buhay C."/>
            <person name="Dugan-Rocha S."/>
            <person name="Ding Y."/>
            <person name="Chen G."/>
            <person name="Hawes A."/>
            <person name="Holder M."/>
            <person name="Jhangiani S."/>
            <person name="Johnson A."/>
            <person name="Khan Z."/>
            <person name="Li Z."/>
            <person name="Liu W."/>
            <person name="Liu X."/>
            <person name="Perez L."/>
            <person name="Shen H."/>
            <person name="Wang Q."/>
            <person name="Watt J."/>
            <person name="Xi L."/>
            <person name="Xin Y."/>
            <person name="Zhou J."/>
            <person name="Deng J."/>
            <person name="Jiang H."/>
            <person name="Liu Y."/>
            <person name="Qu J."/>
            <person name="Song X.-Z."/>
            <person name="Zhang L."/>
            <person name="Villasana D."/>
            <person name="Johnson A."/>
            <person name="Liu J."/>
            <person name="Liyanage D."/>
            <person name="Lorensuhewa L."/>
            <person name="Robinson T."/>
            <person name="Song A."/>
            <person name="Song B.-B."/>
            <person name="Dinh H."/>
            <person name="Thornton R."/>
            <person name="Coyle M."/>
            <person name="Francisco L."/>
            <person name="Jackson L."/>
            <person name="Javaid M."/>
            <person name="Korchina V."/>
            <person name="Kovar C."/>
            <person name="Mata R."/>
            <person name="Mathew T."/>
            <person name="Ngo R."/>
            <person name="Nguyen L."/>
            <person name="Nguyen N."/>
            <person name="Okwuonu G."/>
            <person name="Ongeri F."/>
            <person name="Pham C."/>
            <person name="Simmons D."/>
            <person name="Wilczek-Boney K."/>
            <person name="Hale W."/>
            <person name="Jakkamsetti A."/>
            <person name="Pham P."/>
            <person name="Ruth R."/>
            <person name="San Lucas F."/>
            <person name="Warren J."/>
            <person name="Zhang J."/>
            <person name="Zhao Z."/>
            <person name="Zhou C."/>
            <person name="Zhu D."/>
            <person name="Lee S."/>
            <person name="Bess C."/>
            <person name="Blankenburg K."/>
            <person name="Forbes L."/>
            <person name="Fu Q."/>
            <person name="Gubbala S."/>
            <person name="Hirani K."/>
            <person name="Jayaseelan J.C."/>
            <person name="Lara F."/>
            <person name="Munidasa M."/>
            <person name="Palculict T."/>
            <person name="Patil S."/>
            <person name="Pu L.-L."/>
            <person name="Saada N."/>
            <person name="Tang L."/>
            <person name="Weissenberger G."/>
            <person name="Zhu Y."/>
            <person name="Hemphill L."/>
            <person name="Shang Y."/>
            <person name="Youmans B."/>
            <person name="Ayvaz T."/>
            <person name="Ross M."/>
            <person name="Santibanez J."/>
            <person name="Aqrawi P."/>
            <person name="Gross S."/>
            <person name="Joshi V."/>
            <person name="Fowler G."/>
            <person name="Nazareth L."/>
            <person name="Reid J."/>
            <person name="Worley K."/>
            <person name="Petrosino J."/>
            <person name="Highlander S."/>
            <person name="Gibbs R."/>
        </authorList>
    </citation>
    <scope>NUCLEOTIDE SEQUENCE [LARGE SCALE GENOMIC DNA]</scope>
    <source>
        <strain evidence="1">ATCC 33861</strain>
    </source>
</reference>
<dbReference type="STRING" id="525373.HMPREF0766_10589"/>
<sequence>MNKSTSIMPKDVFKVLLSIFHKKSEISDRGVFFSVMMSATDDIKKALFMLNRA</sequence>
<protein>
    <submittedName>
        <fullName evidence="1">Uncharacterized protein</fullName>
    </submittedName>
</protein>
<evidence type="ECO:0000313" key="2">
    <source>
        <dbReference type="Proteomes" id="UP000006258"/>
    </source>
</evidence>
<comment type="caution">
    <text evidence="1">The sequence shown here is derived from an EMBL/GenBank/DDBJ whole genome shotgun (WGS) entry which is preliminary data.</text>
</comment>
<accession>D7VHX0</accession>
<evidence type="ECO:0000313" key="1">
    <source>
        <dbReference type="EMBL" id="EFK59672.1"/>
    </source>
</evidence>
<name>D7VHX0_SPHSI</name>
<dbReference type="EMBL" id="ACHA02000002">
    <property type="protein sequence ID" value="EFK59672.1"/>
    <property type="molecule type" value="Genomic_DNA"/>
</dbReference>
<organism evidence="1 2">
    <name type="scientific">Sphingobacterium spiritivorum ATCC 33861</name>
    <dbReference type="NCBI Taxonomy" id="525373"/>
    <lineage>
        <taxon>Bacteria</taxon>
        <taxon>Pseudomonadati</taxon>
        <taxon>Bacteroidota</taxon>
        <taxon>Sphingobacteriia</taxon>
        <taxon>Sphingobacteriales</taxon>
        <taxon>Sphingobacteriaceae</taxon>
        <taxon>Sphingobacterium</taxon>
    </lineage>
</organism>
<proteinExistence type="predicted"/>
<dbReference type="Proteomes" id="UP000006258">
    <property type="component" value="Unassembled WGS sequence"/>
</dbReference>
<dbReference type="AlphaFoldDB" id="D7VHX0"/>
<dbReference type="HOGENOM" id="CLU_3066348_0_0_10"/>
<gene>
    <name evidence="1" type="ORF">HMPREF0766_10589</name>
</gene>
<keyword evidence="2" id="KW-1185">Reference proteome</keyword>